<proteinExistence type="predicted"/>
<accession>A0A0D0DI78</accession>
<evidence type="ECO:0000256" key="1">
    <source>
        <dbReference type="SAM" id="MobiDB-lite"/>
    </source>
</evidence>
<protein>
    <submittedName>
        <fullName evidence="2">Uncharacterized protein</fullName>
    </submittedName>
</protein>
<organism evidence="2 3">
    <name type="scientific">Paxillus rubicundulus Ve08.2h10</name>
    <dbReference type="NCBI Taxonomy" id="930991"/>
    <lineage>
        <taxon>Eukaryota</taxon>
        <taxon>Fungi</taxon>
        <taxon>Dikarya</taxon>
        <taxon>Basidiomycota</taxon>
        <taxon>Agaricomycotina</taxon>
        <taxon>Agaricomycetes</taxon>
        <taxon>Agaricomycetidae</taxon>
        <taxon>Boletales</taxon>
        <taxon>Paxilineae</taxon>
        <taxon>Paxillaceae</taxon>
        <taxon>Paxillus</taxon>
    </lineage>
</organism>
<keyword evidence="3" id="KW-1185">Reference proteome</keyword>
<dbReference type="EMBL" id="KN826833">
    <property type="protein sequence ID" value="KIK77790.1"/>
    <property type="molecule type" value="Genomic_DNA"/>
</dbReference>
<dbReference type="AlphaFoldDB" id="A0A0D0DI78"/>
<evidence type="ECO:0000313" key="2">
    <source>
        <dbReference type="EMBL" id="KIK77790.1"/>
    </source>
</evidence>
<sequence>SISAQCDMMQKFSQHGLVNPAKQITMKGFFQYFANKSKLAFSSEAWTSKNSVYAFVGSVVYWINDDWALHECPLELLPLNGNHSGKVSGKMIFRALKRRGIVNKINPDKEDLYEITRQFPLAYDPGSDPEVLQDMEEMVKEMSQSKLDDENSVSEASLDDDESEGSDSHDDMGVLLGQDASKKIGRPTHKSFIATKLHAVIADILASEVRHKHICCIIRELCEPGDRHLVLIQIMPIRWNTTYAEIAGGIELKPAINCWIDQLDQQLTSKRKQAVSCKKKKWHLSLADLDFLEYFTAIIVVSLSLYYFTCLESDDSYAYSNPGSFSILQSSTS</sequence>
<feature type="region of interest" description="Disordered" evidence="1">
    <location>
        <begin position="139"/>
        <end position="174"/>
    </location>
</feature>
<gene>
    <name evidence="2" type="ORF">PAXRUDRAFT_165743</name>
</gene>
<dbReference type="HOGENOM" id="CLU_835649_0_0_1"/>
<evidence type="ECO:0000313" key="3">
    <source>
        <dbReference type="Proteomes" id="UP000054538"/>
    </source>
</evidence>
<feature type="non-terminal residue" evidence="2">
    <location>
        <position position="1"/>
    </location>
</feature>
<reference evidence="2 3" key="1">
    <citation type="submission" date="2014-04" db="EMBL/GenBank/DDBJ databases">
        <authorList>
            <consortium name="DOE Joint Genome Institute"/>
            <person name="Kuo A."/>
            <person name="Kohler A."/>
            <person name="Jargeat P."/>
            <person name="Nagy L.G."/>
            <person name="Floudas D."/>
            <person name="Copeland A."/>
            <person name="Barry K.W."/>
            <person name="Cichocki N."/>
            <person name="Veneault-Fourrey C."/>
            <person name="LaButti K."/>
            <person name="Lindquist E.A."/>
            <person name="Lipzen A."/>
            <person name="Lundell T."/>
            <person name="Morin E."/>
            <person name="Murat C."/>
            <person name="Sun H."/>
            <person name="Tunlid A."/>
            <person name="Henrissat B."/>
            <person name="Grigoriev I.V."/>
            <person name="Hibbett D.S."/>
            <person name="Martin F."/>
            <person name="Nordberg H.P."/>
            <person name="Cantor M.N."/>
            <person name="Hua S.X."/>
        </authorList>
    </citation>
    <scope>NUCLEOTIDE SEQUENCE [LARGE SCALE GENOMIC DNA]</scope>
    <source>
        <strain evidence="2 3">Ve08.2h10</strain>
    </source>
</reference>
<dbReference type="InParanoid" id="A0A0D0DI78"/>
<dbReference type="OrthoDB" id="3262784at2759"/>
<dbReference type="Proteomes" id="UP000054538">
    <property type="component" value="Unassembled WGS sequence"/>
</dbReference>
<reference evidence="3" key="2">
    <citation type="submission" date="2015-01" db="EMBL/GenBank/DDBJ databases">
        <title>Evolutionary Origins and Diversification of the Mycorrhizal Mutualists.</title>
        <authorList>
            <consortium name="DOE Joint Genome Institute"/>
            <consortium name="Mycorrhizal Genomics Consortium"/>
            <person name="Kohler A."/>
            <person name="Kuo A."/>
            <person name="Nagy L.G."/>
            <person name="Floudas D."/>
            <person name="Copeland A."/>
            <person name="Barry K.W."/>
            <person name="Cichocki N."/>
            <person name="Veneault-Fourrey C."/>
            <person name="LaButti K."/>
            <person name="Lindquist E.A."/>
            <person name="Lipzen A."/>
            <person name="Lundell T."/>
            <person name="Morin E."/>
            <person name="Murat C."/>
            <person name="Riley R."/>
            <person name="Ohm R."/>
            <person name="Sun H."/>
            <person name="Tunlid A."/>
            <person name="Henrissat B."/>
            <person name="Grigoriev I.V."/>
            <person name="Hibbett D.S."/>
            <person name="Martin F."/>
        </authorList>
    </citation>
    <scope>NUCLEOTIDE SEQUENCE [LARGE SCALE GENOMIC DNA]</scope>
    <source>
        <strain evidence="3">Ve08.2h10</strain>
    </source>
</reference>
<name>A0A0D0DI78_9AGAM</name>